<dbReference type="PANTHER" id="PTHR45339">
    <property type="entry name" value="HYBRID SIGNAL TRANSDUCTION HISTIDINE KINASE J"/>
    <property type="match status" value="1"/>
</dbReference>
<sequence length="1178" mass="127797">MPGLLLVLALALAGAAWAAVPDMPRFRITGASEGLPSTNVTALARDRQGYLWVATWDGLARYDGVGFRVWRHDPKDPASLPGNLLQALYVDSRDRVWVASENGGISVMDAGRGGFRHYRQADHPELASDDVFAIAGDDDSVWLGTYGGGLYRVDGQDHIARARAGDAEIDGALDTAIFSLVFDGDGGLYIGTLAGLVHRDGGGRMRLLELPDEKKRAPVVALWREKDATWVGTTRGLYRLRGDGRWDSPAWARAFKGHQVVTAMAQDGMGGYWVATRSGFWHVDSEGDTHQALHEAQALGVSQVVQALLRLEDGALWVGVPTQGLGYLRPDWRRVAVLDKSHGLGGGLYRAIGVAARGGVWLAGSLGELEHLDTATGKAAAFAYEVPGDNRVRSLLEARDGSLWIGAGPVLMRIARDGKVRHWKRDSEEDPAPGGSTVDWLLEAPDGSVWVATSGGGLQRRDGRTGRVLEALKPGMVEGLERVDITEVRLGPEGLPWIVEEGRLLRWDPVRRAFLPLPGLETGPIITFVLDGPRRLWVQGLSGVQMWEEVRGTWQLRERLGVDDGVPATEATGLVVDQARRLWLGTRRGLFRIEPSDGARPARVSHFGVREGLPSQELVENALALDARGVLVAALGDGSLLLLDTTMPDPDPVVPYLVIDGVKVRRGDDELALPVGGAFTLQPGDRDLQVTARLLAFDDPQSIRYRFHLAGYDTDWVPGDSDGERVFSQLPPGSYRLEVQAAARGQDWSPVRELAFTVAPPWWRSGWGMLLLACCVLLLLGWGAWAYRRRLRRRAQLQLEMHKRELAEQASLAKSRFLATLGHEVRTPMTGVLGMSELLLDTPLDGRQRGYVEAIRRAGEHLLRLVNDALDLARIEAGRLELDEQDFDLRALVAEVVALMAPVAEQRGLAFHVRTAPEAPRWLRGDPVRLRQILLNLLGNAVKFTERGEVVLGVAALQPQGVVFVVRDTGPGLDESQKERLFRRFEQADGARTTTRYGGSGLGLAICQELAVAMGGRIGVESAPGQGATFRVELPLPAGSVPAVAERPVRAGQRSLDLLLVEDDPTVAEVIASLLRAQGHRVAHAAHGLAALADVAVARFDLTLLDLDLPGLDGLSLARQLRAQGFTPPLLAITSRPDAEAEQAAREAGFDGFLRKPVTGEMLAAAIDAVLPEEPAAV</sequence>
<dbReference type="PRINTS" id="PR00344">
    <property type="entry name" value="BCTRLSENSOR"/>
</dbReference>
<dbReference type="AlphaFoldDB" id="A0A921NS35"/>
<dbReference type="InterPro" id="IPR003594">
    <property type="entry name" value="HATPase_dom"/>
</dbReference>
<comment type="catalytic activity">
    <reaction evidence="1">
        <text>ATP + protein L-histidine = ADP + protein N-phospho-L-histidine.</text>
        <dbReference type="EC" id="2.7.13.3"/>
    </reaction>
</comment>
<proteinExistence type="predicted"/>
<dbReference type="FunFam" id="3.30.565.10:FF:000010">
    <property type="entry name" value="Sensor histidine kinase RcsC"/>
    <property type="match status" value="1"/>
</dbReference>
<name>A0A921NS35_9GAMM</name>
<accession>A0A921NS35</accession>
<feature type="domain" description="Histidine kinase" evidence="8">
    <location>
        <begin position="820"/>
        <end position="1038"/>
    </location>
</feature>
<comment type="caution">
    <text evidence="10">The sequence shown here is derived from an EMBL/GenBank/DDBJ whole genome shotgun (WGS) entry which is preliminary data.</text>
</comment>
<dbReference type="EC" id="2.7.13.3" evidence="2"/>
<dbReference type="SMART" id="SM00387">
    <property type="entry name" value="HATPase_c"/>
    <property type="match status" value="1"/>
</dbReference>
<dbReference type="PANTHER" id="PTHR45339:SF1">
    <property type="entry name" value="HYBRID SIGNAL TRANSDUCTION HISTIDINE KINASE J"/>
    <property type="match status" value="1"/>
</dbReference>
<dbReference type="GO" id="GO:0000155">
    <property type="term" value="F:phosphorelay sensor kinase activity"/>
    <property type="evidence" value="ECO:0007669"/>
    <property type="project" value="InterPro"/>
</dbReference>
<dbReference type="Gene3D" id="2.130.10.10">
    <property type="entry name" value="YVTN repeat-like/Quinoprotein amine dehydrogenase"/>
    <property type="match status" value="3"/>
</dbReference>
<dbReference type="SUPFAM" id="SSF55874">
    <property type="entry name" value="ATPase domain of HSP90 chaperone/DNA topoisomerase II/histidine kinase"/>
    <property type="match status" value="1"/>
</dbReference>
<organism evidence="10 11">
    <name type="scientific">Pseudoxanthomonas taiwanensis</name>
    <dbReference type="NCBI Taxonomy" id="176598"/>
    <lineage>
        <taxon>Bacteria</taxon>
        <taxon>Pseudomonadati</taxon>
        <taxon>Pseudomonadota</taxon>
        <taxon>Gammaproteobacteria</taxon>
        <taxon>Lysobacterales</taxon>
        <taxon>Lysobacteraceae</taxon>
        <taxon>Pseudoxanthomonas</taxon>
    </lineage>
</organism>
<dbReference type="SUPFAM" id="SSF47384">
    <property type="entry name" value="Homodimeric domain of signal transducing histidine kinase"/>
    <property type="match status" value="1"/>
</dbReference>
<keyword evidence="7" id="KW-0732">Signal</keyword>
<evidence type="ECO:0000259" key="8">
    <source>
        <dbReference type="PROSITE" id="PS50109"/>
    </source>
</evidence>
<protein>
    <recommendedName>
        <fullName evidence="2">histidine kinase</fullName>
        <ecNumber evidence="2">2.7.13.3</ecNumber>
    </recommendedName>
</protein>
<evidence type="ECO:0000259" key="9">
    <source>
        <dbReference type="PROSITE" id="PS50110"/>
    </source>
</evidence>
<feature type="signal peptide" evidence="7">
    <location>
        <begin position="1"/>
        <end position="18"/>
    </location>
</feature>
<dbReference type="Proteomes" id="UP000717981">
    <property type="component" value="Unassembled WGS sequence"/>
</dbReference>
<evidence type="ECO:0000256" key="2">
    <source>
        <dbReference type="ARBA" id="ARBA00012438"/>
    </source>
</evidence>
<dbReference type="OrthoDB" id="176203at2"/>
<dbReference type="InterPro" id="IPR003661">
    <property type="entry name" value="HisK_dim/P_dom"/>
</dbReference>
<evidence type="ECO:0000313" key="10">
    <source>
        <dbReference type="EMBL" id="KAF1688274.1"/>
    </source>
</evidence>
<keyword evidence="10" id="KW-0418">Kinase</keyword>
<dbReference type="FunFam" id="1.10.287.130:FF:000028">
    <property type="entry name" value="Hybrid signal transduction histidine kinase"/>
    <property type="match status" value="1"/>
</dbReference>
<keyword evidence="3 5" id="KW-0597">Phosphoprotein</keyword>
<dbReference type="InterPro" id="IPR013783">
    <property type="entry name" value="Ig-like_fold"/>
</dbReference>
<reference evidence="10" key="1">
    <citation type="submission" date="2017-10" db="EMBL/GenBank/DDBJ databases">
        <title>Whole genome sequencing of members of genus Pseudoxanthomonas.</title>
        <authorList>
            <person name="Kumar S."/>
            <person name="Bansal K."/>
            <person name="Kaur A."/>
            <person name="Patil P."/>
            <person name="Sharma S."/>
            <person name="Patil P.B."/>
        </authorList>
    </citation>
    <scope>NUCLEOTIDE SEQUENCE</scope>
    <source>
        <strain evidence="10">DSM 22914</strain>
    </source>
</reference>
<dbReference type="SUPFAM" id="SSF52172">
    <property type="entry name" value="CheY-like"/>
    <property type="match status" value="1"/>
</dbReference>
<dbReference type="EMBL" id="PDWK01000057">
    <property type="protein sequence ID" value="KAF1688274.1"/>
    <property type="molecule type" value="Genomic_DNA"/>
</dbReference>
<dbReference type="InterPro" id="IPR036097">
    <property type="entry name" value="HisK_dim/P_sf"/>
</dbReference>
<gene>
    <name evidence="10" type="ORF">CR938_10890</name>
</gene>
<evidence type="ECO:0000256" key="7">
    <source>
        <dbReference type="SAM" id="SignalP"/>
    </source>
</evidence>
<dbReference type="PROSITE" id="PS50110">
    <property type="entry name" value="RESPONSE_REGULATORY"/>
    <property type="match status" value="1"/>
</dbReference>
<evidence type="ECO:0000256" key="3">
    <source>
        <dbReference type="ARBA" id="ARBA00022553"/>
    </source>
</evidence>
<evidence type="ECO:0000256" key="4">
    <source>
        <dbReference type="ARBA" id="ARBA00023012"/>
    </source>
</evidence>
<feature type="domain" description="Response regulatory" evidence="9">
    <location>
        <begin position="1057"/>
        <end position="1171"/>
    </location>
</feature>
<dbReference type="Gene3D" id="1.10.287.130">
    <property type="match status" value="1"/>
</dbReference>
<feature type="modified residue" description="4-aspartylphosphate" evidence="5">
    <location>
        <position position="1106"/>
    </location>
</feature>
<dbReference type="Pfam" id="PF00512">
    <property type="entry name" value="HisKA"/>
    <property type="match status" value="1"/>
</dbReference>
<evidence type="ECO:0000256" key="1">
    <source>
        <dbReference type="ARBA" id="ARBA00000085"/>
    </source>
</evidence>
<dbReference type="InterPro" id="IPR011047">
    <property type="entry name" value="Quinoprotein_ADH-like_sf"/>
</dbReference>
<evidence type="ECO:0000256" key="6">
    <source>
        <dbReference type="SAM" id="Phobius"/>
    </source>
</evidence>
<dbReference type="Pfam" id="PF07494">
    <property type="entry name" value="Reg_prop"/>
    <property type="match status" value="1"/>
</dbReference>
<dbReference type="Pfam" id="PF07495">
    <property type="entry name" value="Y_Y_Y"/>
    <property type="match status" value="1"/>
</dbReference>
<dbReference type="InterPro" id="IPR004358">
    <property type="entry name" value="Sig_transdc_His_kin-like_C"/>
</dbReference>
<dbReference type="SMART" id="SM00448">
    <property type="entry name" value="REC"/>
    <property type="match status" value="1"/>
</dbReference>
<dbReference type="SUPFAM" id="SSF63829">
    <property type="entry name" value="Calcium-dependent phosphotriesterase"/>
    <property type="match status" value="1"/>
</dbReference>
<dbReference type="Pfam" id="PF00072">
    <property type="entry name" value="Response_reg"/>
    <property type="match status" value="1"/>
</dbReference>
<keyword evidence="6" id="KW-0812">Transmembrane</keyword>
<dbReference type="InterPro" id="IPR011123">
    <property type="entry name" value="Y_Y_Y"/>
</dbReference>
<dbReference type="InterPro" id="IPR015943">
    <property type="entry name" value="WD40/YVTN_repeat-like_dom_sf"/>
</dbReference>
<dbReference type="CDD" id="cd16922">
    <property type="entry name" value="HATPase_EvgS-ArcB-TorS-like"/>
    <property type="match status" value="1"/>
</dbReference>
<dbReference type="Gene3D" id="3.40.50.2300">
    <property type="match status" value="1"/>
</dbReference>
<keyword evidence="10" id="KW-0808">Transferase</keyword>
<dbReference type="InterPro" id="IPR011110">
    <property type="entry name" value="Reg_prop"/>
</dbReference>
<keyword evidence="6" id="KW-0472">Membrane</keyword>
<dbReference type="PROSITE" id="PS50109">
    <property type="entry name" value="HIS_KIN"/>
    <property type="match status" value="1"/>
</dbReference>
<dbReference type="InterPro" id="IPR001789">
    <property type="entry name" value="Sig_transdc_resp-reg_receiver"/>
</dbReference>
<dbReference type="Pfam" id="PF02518">
    <property type="entry name" value="HATPase_c"/>
    <property type="match status" value="1"/>
</dbReference>
<keyword evidence="11" id="KW-1185">Reference proteome</keyword>
<keyword evidence="4" id="KW-0902">Two-component regulatory system</keyword>
<feature type="transmembrane region" description="Helical" evidence="6">
    <location>
        <begin position="767"/>
        <end position="787"/>
    </location>
</feature>
<evidence type="ECO:0000256" key="5">
    <source>
        <dbReference type="PROSITE-ProRule" id="PRU00169"/>
    </source>
</evidence>
<dbReference type="Gene3D" id="3.30.565.10">
    <property type="entry name" value="Histidine kinase-like ATPase, C-terminal domain"/>
    <property type="match status" value="1"/>
</dbReference>
<keyword evidence="6" id="KW-1133">Transmembrane helix</keyword>
<dbReference type="InterPro" id="IPR011006">
    <property type="entry name" value="CheY-like_superfamily"/>
</dbReference>
<feature type="chain" id="PRO_5037990162" description="histidine kinase" evidence="7">
    <location>
        <begin position="19"/>
        <end position="1178"/>
    </location>
</feature>
<dbReference type="InterPro" id="IPR005467">
    <property type="entry name" value="His_kinase_dom"/>
</dbReference>
<dbReference type="SMART" id="SM00388">
    <property type="entry name" value="HisKA"/>
    <property type="match status" value="1"/>
</dbReference>
<dbReference type="CDD" id="cd00082">
    <property type="entry name" value="HisKA"/>
    <property type="match status" value="1"/>
</dbReference>
<dbReference type="InterPro" id="IPR036890">
    <property type="entry name" value="HATPase_C_sf"/>
</dbReference>
<dbReference type="Gene3D" id="2.60.40.10">
    <property type="entry name" value="Immunoglobulins"/>
    <property type="match status" value="1"/>
</dbReference>
<dbReference type="SUPFAM" id="SSF50998">
    <property type="entry name" value="Quinoprotein alcohol dehydrogenase-like"/>
    <property type="match status" value="1"/>
</dbReference>
<evidence type="ECO:0000313" key="11">
    <source>
        <dbReference type="Proteomes" id="UP000717981"/>
    </source>
</evidence>